<dbReference type="UniPathway" id="UPA00253">
    <property type="reaction ID" value="UER00334"/>
</dbReference>
<comment type="similarity">
    <text evidence="6">Belongs to the NAD synthetase family.</text>
</comment>
<evidence type="ECO:0000256" key="3">
    <source>
        <dbReference type="ARBA" id="ARBA00022741"/>
    </source>
</evidence>
<evidence type="ECO:0000256" key="4">
    <source>
        <dbReference type="ARBA" id="ARBA00022840"/>
    </source>
</evidence>
<evidence type="ECO:0000256" key="1">
    <source>
        <dbReference type="ARBA" id="ARBA00004790"/>
    </source>
</evidence>
<dbReference type="EC" id="6.3.1.5" evidence="7"/>
<sequence>MKIGLFQSECTGKIKDKIEIIKDKIEKCKSEKTDLLIISPFIIENYHNKFFDNILENEKNKFLKEIARLSDGIIIGISFSEEIYLISKDKILKGKNYINYELNGSRFSFFTSLSEKIEKNDVLVNLDISPYHWKKLEEDYKNASELSKNSKSNFIHISPFGFYEGKIYEGKSFILNKEGECLKLMKDFDEDFFITDLKGNGIKPVFSEKYESIFNALKCGIKYFFSHSIFNNAIVGLSGGIDSSLVLTLAVHSLGKDNVFPIFLPSVFTSTQSRKDAFIVSERLGLKLKEIPIDRIFNTSRETLIPLFGQKPFDITEENMQARIRGYLLMAYANKMKGIVLATGNKSEIAMGYCTLYGDTVGGIAPIGDLLKKDVYGLAKWINDNISEIFNESLLLKPPSAELRREQKDEDDIPPYKILDSVLEMIFEGFTYDEILKKGIKKEILEDIIKRIRLSEFKRRQLPISLKVYRNNFCNIKIPFESEV</sequence>
<protein>
    <recommendedName>
        <fullName evidence="7">NH(3)-dependent NAD(+) synthetase</fullName>
        <ecNumber evidence="7">6.3.1.5</ecNumber>
    </recommendedName>
</protein>
<keyword evidence="4 6" id="KW-0067">ATP-binding</keyword>
<dbReference type="NCBIfam" id="TIGR00552">
    <property type="entry name" value="nadE"/>
    <property type="match status" value="1"/>
</dbReference>
<evidence type="ECO:0000256" key="2">
    <source>
        <dbReference type="ARBA" id="ARBA00022598"/>
    </source>
</evidence>
<dbReference type="AlphaFoldDB" id="A0A7C4YGS5"/>
<evidence type="ECO:0000256" key="6">
    <source>
        <dbReference type="RuleBase" id="RU003811"/>
    </source>
</evidence>
<keyword evidence="5 6" id="KW-0520">NAD</keyword>
<dbReference type="InterPro" id="IPR003694">
    <property type="entry name" value="NAD_synthase"/>
</dbReference>
<dbReference type="GO" id="GO:0005737">
    <property type="term" value="C:cytoplasm"/>
    <property type="evidence" value="ECO:0007669"/>
    <property type="project" value="InterPro"/>
</dbReference>
<comment type="caution">
    <text evidence="9">The sequence shown here is derived from an EMBL/GenBank/DDBJ whole genome shotgun (WGS) entry which is preliminary data.</text>
</comment>
<proteinExistence type="inferred from homology"/>
<dbReference type="CDD" id="cd00553">
    <property type="entry name" value="NAD_synthase"/>
    <property type="match status" value="1"/>
</dbReference>
<comment type="catalytic activity">
    <reaction evidence="7">
        <text>deamido-NAD(+) + NH4(+) + ATP = AMP + diphosphate + NAD(+) + H(+)</text>
        <dbReference type="Rhea" id="RHEA:21188"/>
        <dbReference type="ChEBI" id="CHEBI:15378"/>
        <dbReference type="ChEBI" id="CHEBI:28938"/>
        <dbReference type="ChEBI" id="CHEBI:30616"/>
        <dbReference type="ChEBI" id="CHEBI:33019"/>
        <dbReference type="ChEBI" id="CHEBI:57540"/>
        <dbReference type="ChEBI" id="CHEBI:58437"/>
        <dbReference type="ChEBI" id="CHEBI:456215"/>
        <dbReference type="EC" id="6.3.1.5"/>
    </reaction>
</comment>
<evidence type="ECO:0000256" key="7">
    <source>
        <dbReference type="RuleBase" id="RU003812"/>
    </source>
</evidence>
<dbReference type="PANTHER" id="PTHR23090:SF9">
    <property type="entry name" value="GLUTAMINE-DEPENDENT NAD(+) SYNTHETASE"/>
    <property type="match status" value="1"/>
</dbReference>
<dbReference type="InterPro" id="IPR014729">
    <property type="entry name" value="Rossmann-like_a/b/a_fold"/>
</dbReference>
<evidence type="ECO:0000313" key="9">
    <source>
        <dbReference type="EMBL" id="HGW91467.1"/>
    </source>
</evidence>
<evidence type="ECO:0000256" key="5">
    <source>
        <dbReference type="ARBA" id="ARBA00023027"/>
    </source>
</evidence>
<dbReference type="Gene3D" id="3.40.50.620">
    <property type="entry name" value="HUPs"/>
    <property type="match status" value="1"/>
</dbReference>
<dbReference type="GO" id="GO:0003952">
    <property type="term" value="F:NAD+ synthase (glutamine-hydrolyzing) activity"/>
    <property type="evidence" value="ECO:0007669"/>
    <property type="project" value="UniProtKB-UniRule"/>
</dbReference>
<dbReference type="InterPro" id="IPR022310">
    <property type="entry name" value="NAD/GMP_synthase"/>
</dbReference>
<dbReference type="FunFam" id="3.40.50.620:FF:000106">
    <property type="entry name" value="Glutamine-dependent NAD(+) synthetase"/>
    <property type="match status" value="1"/>
</dbReference>
<keyword evidence="2 6" id="KW-0436">Ligase</keyword>
<dbReference type="GO" id="GO:0009435">
    <property type="term" value="P:NAD+ biosynthetic process"/>
    <property type="evidence" value="ECO:0007669"/>
    <property type="project" value="UniProtKB-UniRule"/>
</dbReference>
<dbReference type="Pfam" id="PF02540">
    <property type="entry name" value="NAD_synthase"/>
    <property type="match status" value="1"/>
</dbReference>
<dbReference type="EMBL" id="DTHG01000034">
    <property type="protein sequence ID" value="HGW91467.1"/>
    <property type="molecule type" value="Genomic_DNA"/>
</dbReference>
<dbReference type="PANTHER" id="PTHR23090">
    <property type="entry name" value="NH 3 /GLUTAMINE-DEPENDENT NAD + SYNTHETASE"/>
    <property type="match status" value="1"/>
</dbReference>
<comment type="pathway">
    <text evidence="1">Cofactor biosynthesis; NAD(+) biosynthesis.</text>
</comment>
<keyword evidence="3 6" id="KW-0547">Nucleotide-binding</keyword>
<feature type="domain" description="NAD/GMP synthase" evidence="8">
    <location>
        <begin position="215"/>
        <end position="461"/>
    </location>
</feature>
<dbReference type="SUPFAM" id="SSF52402">
    <property type="entry name" value="Adenine nucleotide alpha hydrolases-like"/>
    <property type="match status" value="1"/>
</dbReference>
<reference evidence="9" key="1">
    <citation type="journal article" date="2020" name="mSystems">
        <title>Genome- and Community-Level Interaction Insights into Carbon Utilization and Element Cycling Functions of Hydrothermarchaeota in Hydrothermal Sediment.</title>
        <authorList>
            <person name="Zhou Z."/>
            <person name="Liu Y."/>
            <person name="Xu W."/>
            <person name="Pan J."/>
            <person name="Luo Z.H."/>
            <person name="Li M."/>
        </authorList>
    </citation>
    <scope>NUCLEOTIDE SEQUENCE [LARGE SCALE GENOMIC DNA]</scope>
    <source>
        <strain evidence="9">SpSt-780</strain>
    </source>
</reference>
<evidence type="ECO:0000259" key="8">
    <source>
        <dbReference type="Pfam" id="PF02540"/>
    </source>
</evidence>
<dbReference type="GO" id="GO:0004359">
    <property type="term" value="F:glutaminase activity"/>
    <property type="evidence" value="ECO:0007669"/>
    <property type="project" value="InterPro"/>
</dbReference>
<dbReference type="GO" id="GO:0005524">
    <property type="term" value="F:ATP binding"/>
    <property type="evidence" value="ECO:0007669"/>
    <property type="project" value="UniProtKB-UniRule"/>
</dbReference>
<accession>A0A7C4YGS5</accession>
<gene>
    <name evidence="9" type="primary">nadE</name>
    <name evidence="9" type="ORF">ENV67_02870</name>
</gene>
<name>A0A7C4YGS5_UNCW3</name>
<organism evidence="9">
    <name type="scientific">candidate division WOR-3 bacterium</name>
    <dbReference type="NCBI Taxonomy" id="2052148"/>
    <lineage>
        <taxon>Bacteria</taxon>
        <taxon>Bacteria division WOR-3</taxon>
    </lineage>
</organism>